<protein>
    <submittedName>
        <fullName evidence="1">Uncharacterized protein</fullName>
    </submittedName>
</protein>
<name>A0A0B7GW53_TREPH</name>
<dbReference type="Proteomes" id="UP000042527">
    <property type="component" value="Unassembled WGS sequence"/>
</dbReference>
<proteinExistence type="predicted"/>
<evidence type="ECO:0000313" key="2">
    <source>
        <dbReference type="Proteomes" id="UP000042527"/>
    </source>
</evidence>
<reference evidence="2" key="1">
    <citation type="submission" date="2015-01" db="EMBL/GenBank/DDBJ databases">
        <authorList>
            <person name="Manzoor Shahid"/>
            <person name="Zubair Saima"/>
        </authorList>
    </citation>
    <scope>NUCLEOTIDE SEQUENCE [LARGE SCALE GENOMIC DNA]</scope>
    <source>
        <strain evidence="2">V1</strain>
    </source>
</reference>
<keyword evidence="2" id="KW-1185">Reference proteome</keyword>
<gene>
    <name evidence="1" type="ORF">TPHV1_120010</name>
</gene>
<sequence length="181" mass="20517">MLSVQSCFLFTSSAPDNDKPVPSKELHVGDTVKGKTIVWENKSGDSWKFLAMGRASDPMPWTNDRSKVLSASKMSTNMGMGKENTLYLLSEFSSHVYTNMNTAAKYAESKGGWLPSRDEANKMAEFTDKKFWLSDGEMLDKAYYYSPVEQTIRTEKRDHKNSICTIPIYYLDAYGNVVEPY</sequence>
<dbReference type="RefSeq" id="WP_044634360.1">
    <property type="nucleotide sequence ID" value="NZ_CDNC01000004.1"/>
</dbReference>
<dbReference type="OrthoDB" id="360022at2"/>
<dbReference type="EMBL" id="CDNC01000004">
    <property type="protein sequence ID" value="CEM60881.1"/>
    <property type="molecule type" value="Genomic_DNA"/>
</dbReference>
<evidence type="ECO:0000313" key="1">
    <source>
        <dbReference type="EMBL" id="CEM60881.1"/>
    </source>
</evidence>
<accession>A0A0B7GW53</accession>
<organism evidence="1 2">
    <name type="scientific">Treponema phagedenis</name>
    <dbReference type="NCBI Taxonomy" id="162"/>
    <lineage>
        <taxon>Bacteria</taxon>
        <taxon>Pseudomonadati</taxon>
        <taxon>Spirochaetota</taxon>
        <taxon>Spirochaetia</taxon>
        <taxon>Spirochaetales</taxon>
        <taxon>Treponemataceae</taxon>
        <taxon>Treponema</taxon>
    </lineage>
</organism>
<dbReference type="AlphaFoldDB" id="A0A0B7GW53"/>